<dbReference type="eggNOG" id="ENOG5033CHT">
    <property type="taxonomic scope" value="Bacteria"/>
</dbReference>
<name>I8AJB6_9BACL</name>
<sequence>MLILLIGALIIILVSWKFFDIRYKGSKEKAPFGFYATDEVSIDPITNVTTRVYYNPETGERLYIEE</sequence>
<keyword evidence="2" id="KW-1185">Reference proteome</keyword>
<dbReference type="PATRIC" id="fig|1196324.3.peg.2078"/>
<dbReference type="AlphaFoldDB" id="I8AJB6"/>
<dbReference type="Proteomes" id="UP000004080">
    <property type="component" value="Unassembled WGS sequence"/>
</dbReference>
<evidence type="ECO:0000313" key="2">
    <source>
        <dbReference type="Proteomes" id="UP000004080"/>
    </source>
</evidence>
<protein>
    <submittedName>
        <fullName evidence="1">Uncharacterized protein</fullName>
    </submittedName>
</protein>
<comment type="caution">
    <text evidence="1">The sequence shown here is derived from an EMBL/GenBank/DDBJ whole genome shotgun (WGS) entry which is preliminary data.</text>
</comment>
<gene>
    <name evidence="1" type="ORF">A374_10173</name>
</gene>
<dbReference type="RefSeq" id="WP_007202119.1">
    <property type="nucleotide sequence ID" value="NZ_AKKV01000025.1"/>
</dbReference>
<dbReference type="OrthoDB" id="2377160at2"/>
<organism evidence="1 2">
    <name type="scientific">Fictibacillus macauensis ZFHKF-1</name>
    <dbReference type="NCBI Taxonomy" id="1196324"/>
    <lineage>
        <taxon>Bacteria</taxon>
        <taxon>Bacillati</taxon>
        <taxon>Bacillota</taxon>
        <taxon>Bacilli</taxon>
        <taxon>Bacillales</taxon>
        <taxon>Fictibacillaceae</taxon>
        <taxon>Fictibacillus</taxon>
    </lineage>
</organism>
<evidence type="ECO:0000313" key="1">
    <source>
        <dbReference type="EMBL" id="EIT85594.1"/>
    </source>
</evidence>
<proteinExistence type="predicted"/>
<dbReference type="EMBL" id="AKKV01000025">
    <property type="protein sequence ID" value="EIT85594.1"/>
    <property type="molecule type" value="Genomic_DNA"/>
</dbReference>
<reference evidence="1 2" key="1">
    <citation type="journal article" date="2012" name="J. Bacteriol.">
        <title>Genome of Bacillus macauensis ZFHKF-1, a Long-Chain-Forming Bacterium.</title>
        <authorList>
            <person name="Cai L."/>
            <person name="Zhang T."/>
        </authorList>
    </citation>
    <scope>NUCLEOTIDE SEQUENCE [LARGE SCALE GENOMIC DNA]</scope>
    <source>
        <strain evidence="1 2">ZFHKF-1</strain>
    </source>
</reference>
<accession>I8AJB6</accession>